<dbReference type="RefSeq" id="WP_153816546.1">
    <property type="nucleotide sequence ID" value="NZ_BJFL01000005.1"/>
</dbReference>
<dbReference type="EMBL" id="BJFL01000005">
    <property type="protein sequence ID" value="GDY30000.1"/>
    <property type="molecule type" value="Genomic_DNA"/>
</dbReference>
<dbReference type="AlphaFoldDB" id="A0A4D4J4H0"/>
<evidence type="ECO:0008006" key="3">
    <source>
        <dbReference type="Google" id="ProtNLM"/>
    </source>
</evidence>
<protein>
    <recommendedName>
        <fullName evidence="3">Zinc-ribbon domain-containing protein</fullName>
    </recommendedName>
</protein>
<keyword evidence="2" id="KW-1185">Reference proteome</keyword>
<proteinExistence type="predicted"/>
<gene>
    <name evidence="1" type="ORF">GTS_16330</name>
</gene>
<reference evidence="2" key="1">
    <citation type="submission" date="2019-04" db="EMBL/GenBank/DDBJ databases">
        <title>Draft genome sequence of Pseudonocardiaceae bacterium SL3-2-4.</title>
        <authorList>
            <person name="Ningsih F."/>
            <person name="Yokota A."/>
            <person name="Sakai Y."/>
            <person name="Nanatani K."/>
            <person name="Yabe S."/>
            <person name="Oetari A."/>
            <person name="Sjamsuridzal W."/>
        </authorList>
    </citation>
    <scope>NUCLEOTIDE SEQUENCE [LARGE SCALE GENOMIC DNA]</scope>
    <source>
        <strain evidence="2">SL3-2-4</strain>
    </source>
</reference>
<sequence length="57" mass="6679">MAKHRLEERRGFPWFGRRRRDDLLERALRACDGCGERVHVWADACRHCGTELELLAG</sequence>
<comment type="caution">
    <text evidence="1">The sequence shown here is derived from an EMBL/GenBank/DDBJ whole genome shotgun (WGS) entry which is preliminary data.</text>
</comment>
<organism evidence="1 2">
    <name type="scientific">Gandjariella thermophila</name>
    <dbReference type="NCBI Taxonomy" id="1931992"/>
    <lineage>
        <taxon>Bacteria</taxon>
        <taxon>Bacillati</taxon>
        <taxon>Actinomycetota</taxon>
        <taxon>Actinomycetes</taxon>
        <taxon>Pseudonocardiales</taxon>
        <taxon>Pseudonocardiaceae</taxon>
        <taxon>Gandjariella</taxon>
    </lineage>
</organism>
<evidence type="ECO:0000313" key="2">
    <source>
        <dbReference type="Proteomes" id="UP000298860"/>
    </source>
</evidence>
<evidence type="ECO:0000313" key="1">
    <source>
        <dbReference type="EMBL" id="GDY30000.1"/>
    </source>
</evidence>
<accession>A0A4D4J4H0</accession>
<dbReference type="Proteomes" id="UP000298860">
    <property type="component" value="Unassembled WGS sequence"/>
</dbReference>
<name>A0A4D4J4H0_9PSEU</name>